<dbReference type="InterPro" id="IPR029060">
    <property type="entry name" value="PIN-like_dom_sf"/>
</dbReference>
<dbReference type="EMBL" id="AUZM01000006">
    <property type="protein sequence ID" value="ERT08969.1"/>
    <property type="molecule type" value="Genomic_DNA"/>
</dbReference>
<dbReference type="GO" id="GO:0016075">
    <property type="term" value="P:rRNA catabolic process"/>
    <property type="evidence" value="ECO:0007669"/>
    <property type="project" value="TreeGrafter"/>
</dbReference>
<evidence type="ECO:0008006" key="3">
    <source>
        <dbReference type="Google" id="ProtNLM"/>
    </source>
</evidence>
<dbReference type="PANTHER" id="PTHR42188">
    <property type="entry name" value="23S RRNA-SPECIFIC ENDONUCLEASE VAPC20"/>
    <property type="match status" value="1"/>
</dbReference>
<dbReference type="RefSeq" id="WP_023064802.1">
    <property type="nucleotide sequence ID" value="NZ_AUZM01000006.1"/>
</dbReference>
<dbReference type="PANTHER" id="PTHR42188:SF1">
    <property type="entry name" value="23S RRNA-SPECIFIC ENDONUCLEASE VAPC20"/>
    <property type="match status" value="1"/>
</dbReference>
<dbReference type="Proteomes" id="UP000017127">
    <property type="component" value="Unassembled WGS sequence"/>
</dbReference>
<dbReference type="InterPro" id="IPR039018">
    <property type="entry name" value="VapC20-like"/>
</dbReference>
<proteinExistence type="predicted"/>
<reference evidence="1 2" key="1">
    <citation type="journal article" date="2013" name="Front. Microbiol.">
        <title>Comparative genomic analyses of the cyanobacterium, Lyngbya aestuarii BL J, a powerful hydrogen producer.</title>
        <authorList>
            <person name="Kothari A."/>
            <person name="Vaughn M."/>
            <person name="Garcia-Pichel F."/>
        </authorList>
    </citation>
    <scope>NUCLEOTIDE SEQUENCE [LARGE SCALE GENOMIC DNA]</scope>
    <source>
        <strain evidence="1 2">BL J</strain>
    </source>
</reference>
<dbReference type="GO" id="GO:0004521">
    <property type="term" value="F:RNA endonuclease activity"/>
    <property type="evidence" value="ECO:0007669"/>
    <property type="project" value="InterPro"/>
</dbReference>
<sequence length="132" mass="14946">MRAVLADTGPLYAAFDPSDQYHIQSQAELQRLAQESLEVIILYPTVLEAYTLVLQRLDTQLALTFLESLVTGAELINPTVNDYLAAQDKVAGYPDQRITLFDGVTAVIAVRLNLPVWTYDYHFDVMQVQVWR</sequence>
<name>U7QLY3_9CYAN</name>
<protein>
    <recommendedName>
        <fullName evidence="3">PIN domain protein</fullName>
    </recommendedName>
</protein>
<dbReference type="SUPFAM" id="SSF88723">
    <property type="entry name" value="PIN domain-like"/>
    <property type="match status" value="1"/>
</dbReference>
<comment type="caution">
    <text evidence="1">The sequence shown here is derived from an EMBL/GenBank/DDBJ whole genome shotgun (WGS) entry which is preliminary data.</text>
</comment>
<dbReference type="Gene3D" id="3.40.50.1010">
    <property type="entry name" value="5'-nuclease"/>
    <property type="match status" value="1"/>
</dbReference>
<accession>U7QLY3</accession>
<evidence type="ECO:0000313" key="1">
    <source>
        <dbReference type="EMBL" id="ERT08969.1"/>
    </source>
</evidence>
<dbReference type="AlphaFoldDB" id="U7QLY3"/>
<organism evidence="1 2">
    <name type="scientific">Lyngbya aestuarii BL J</name>
    <dbReference type="NCBI Taxonomy" id="1348334"/>
    <lineage>
        <taxon>Bacteria</taxon>
        <taxon>Bacillati</taxon>
        <taxon>Cyanobacteriota</taxon>
        <taxon>Cyanophyceae</taxon>
        <taxon>Oscillatoriophycideae</taxon>
        <taxon>Oscillatoriales</taxon>
        <taxon>Microcoleaceae</taxon>
        <taxon>Lyngbya</taxon>
    </lineage>
</organism>
<dbReference type="OrthoDB" id="461349at2"/>
<evidence type="ECO:0000313" key="2">
    <source>
        <dbReference type="Proteomes" id="UP000017127"/>
    </source>
</evidence>
<gene>
    <name evidence="1" type="ORF">M595_0994</name>
</gene>
<keyword evidence="2" id="KW-1185">Reference proteome</keyword>